<dbReference type="AlphaFoldDB" id="A0A6P8AV29"/>
<evidence type="ECO:0000313" key="8">
    <source>
        <dbReference type="Proteomes" id="UP000515153"/>
    </source>
</evidence>
<evidence type="ECO:0000256" key="7">
    <source>
        <dbReference type="SAM" id="Phobius"/>
    </source>
</evidence>
<keyword evidence="5 7" id="KW-0472">Membrane</keyword>
<dbReference type="PANTHER" id="PTHR31851">
    <property type="entry name" value="FE(2+)/MN(2+) TRANSPORTER PCL1"/>
    <property type="match status" value="1"/>
</dbReference>
<feature type="transmembrane region" description="Helical" evidence="7">
    <location>
        <begin position="221"/>
        <end position="246"/>
    </location>
</feature>
<organism evidence="8 9">
    <name type="scientific">Pyricularia grisea</name>
    <name type="common">Crabgrass-specific blast fungus</name>
    <name type="synonym">Magnaporthe grisea</name>
    <dbReference type="NCBI Taxonomy" id="148305"/>
    <lineage>
        <taxon>Eukaryota</taxon>
        <taxon>Fungi</taxon>
        <taxon>Dikarya</taxon>
        <taxon>Ascomycota</taxon>
        <taxon>Pezizomycotina</taxon>
        <taxon>Sordariomycetes</taxon>
        <taxon>Sordariomycetidae</taxon>
        <taxon>Magnaporthales</taxon>
        <taxon>Pyriculariaceae</taxon>
        <taxon>Pyricularia</taxon>
    </lineage>
</organism>
<dbReference type="GO" id="GO:0030026">
    <property type="term" value="P:intracellular manganese ion homeostasis"/>
    <property type="evidence" value="ECO:0007669"/>
    <property type="project" value="InterPro"/>
</dbReference>
<sequence length="335" mass="34504">MSIVAAKNSLVALLRRSQDPNNDDDNSSSPSTLSPFSTAARAGEQEPLLGCGRRRATEDDDVESQTSSHTLGSTDSQASSSSSSSRRISARIISDATIGLSDGLTVPFALTAGLSALDDSRIVIYGGLAELIAGAISMGLGGYLGAKSEIASYQETLTQTNHMISTDADATIEAVRSVFAPYDVPKPTVDALAAHISTGKKLPDFLMHFHHREPAPESSRALVSGLTIALGYFLGGLLPLLPYVVVSGPTAADGLHRAWSISVAVMAVALFSFGYAKTCFVTGWSGRRCVRKGLVGAVQMVVVGGAAAAAAMLLVKLFNSMAEAGGGGPLTGSAA</sequence>
<evidence type="ECO:0000256" key="1">
    <source>
        <dbReference type="ARBA" id="ARBA00004127"/>
    </source>
</evidence>
<feature type="compositionally biased region" description="Low complexity" evidence="6">
    <location>
        <begin position="73"/>
        <end position="85"/>
    </location>
</feature>
<reference evidence="9" key="3">
    <citation type="submission" date="2025-08" db="UniProtKB">
        <authorList>
            <consortium name="RefSeq"/>
        </authorList>
    </citation>
    <scope>IDENTIFICATION</scope>
    <source>
        <strain evidence="9">NI907</strain>
    </source>
</reference>
<feature type="transmembrane region" description="Helical" evidence="7">
    <location>
        <begin position="122"/>
        <end position="144"/>
    </location>
</feature>
<gene>
    <name evidence="9" type="ORF">PgNI_08253</name>
</gene>
<evidence type="ECO:0000313" key="9">
    <source>
        <dbReference type="RefSeq" id="XP_030978773.1"/>
    </source>
</evidence>
<proteinExistence type="inferred from homology"/>
<dbReference type="Proteomes" id="UP000515153">
    <property type="component" value="Chromosome V"/>
</dbReference>
<evidence type="ECO:0000256" key="3">
    <source>
        <dbReference type="ARBA" id="ARBA00022692"/>
    </source>
</evidence>
<evidence type="ECO:0000256" key="2">
    <source>
        <dbReference type="ARBA" id="ARBA00007049"/>
    </source>
</evidence>
<reference evidence="8 9" key="1">
    <citation type="journal article" date="2019" name="Mol. Biol. Evol.">
        <title>Blast fungal genomes show frequent chromosomal changes, gene gains and losses, and effector gene turnover.</title>
        <authorList>
            <person name="Gomez Luciano L.B."/>
            <person name="Jason Tsai I."/>
            <person name="Chuma I."/>
            <person name="Tosa Y."/>
            <person name="Chen Y.H."/>
            <person name="Li J.Y."/>
            <person name="Li M.Y."/>
            <person name="Jade Lu M.Y."/>
            <person name="Nakayashiki H."/>
            <person name="Li W.H."/>
        </authorList>
    </citation>
    <scope>NUCLEOTIDE SEQUENCE [LARGE SCALE GENOMIC DNA]</scope>
    <source>
        <strain evidence="8 9">NI907</strain>
    </source>
</reference>
<accession>A0A6P8AV29</accession>
<dbReference type="RefSeq" id="XP_030978773.1">
    <property type="nucleotide sequence ID" value="XM_031128252.1"/>
</dbReference>
<dbReference type="Pfam" id="PF01988">
    <property type="entry name" value="VIT1"/>
    <property type="match status" value="1"/>
</dbReference>
<feature type="transmembrane region" description="Helical" evidence="7">
    <location>
        <begin position="293"/>
        <end position="315"/>
    </location>
</feature>
<feature type="transmembrane region" description="Helical" evidence="7">
    <location>
        <begin position="258"/>
        <end position="281"/>
    </location>
</feature>
<feature type="region of interest" description="Disordered" evidence="6">
    <location>
        <begin position="14"/>
        <end position="85"/>
    </location>
</feature>
<reference evidence="9" key="2">
    <citation type="submission" date="2019-10" db="EMBL/GenBank/DDBJ databases">
        <authorList>
            <consortium name="NCBI Genome Project"/>
        </authorList>
    </citation>
    <scope>NUCLEOTIDE SEQUENCE</scope>
    <source>
        <strain evidence="9">NI907</strain>
    </source>
</reference>
<dbReference type="KEGG" id="pgri:PgNI_08253"/>
<evidence type="ECO:0000256" key="6">
    <source>
        <dbReference type="SAM" id="MobiDB-lite"/>
    </source>
</evidence>
<comment type="subcellular location">
    <subcellularLocation>
        <location evidence="1">Endomembrane system</location>
        <topology evidence="1">Multi-pass membrane protein</topology>
    </subcellularLocation>
</comment>
<comment type="similarity">
    <text evidence="2">Belongs to the CCC1 family.</text>
</comment>
<protein>
    <recommendedName>
        <fullName evidence="10">Vacuolar iron transporter Ccc1</fullName>
    </recommendedName>
</protein>
<keyword evidence="4 7" id="KW-1133">Transmembrane helix</keyword>
<dbReference type="GO" id="GO:0012505">
    <property type="term" value="C:endomembrane system"/>
    <property type="evidence" value="ECO:0007669"/>
    <property type="project" value="UniProtKB-SubCell"/>
</dbReference>
<feature type="compositionally biased region" description="Low complexity" evidence="6">
    <location>
        <begin position="27"/>
        <end position="37"/>
    </location>
</feature>
<name>A0A6P8AV29_PYRGI</name>
<evidence type="ECO:0000256" key="5">
    <source>
        <dbReference type="ARBA" id="ARBA00023136"/>
    </source>
</evidence>
<keyword evidence="3 7" id="KW-0812">Transmembrane</keyword>
<keyword evidence="8" id="KW-1185">Reference proteome</keyword>
<dbReference type="InterPro" id="IPR008217">
    <property type="entry name" value="Ccc1_fam"/>
</dbReference>
<dbReference type="GeneID" id="41963161"/>
<evidence type="ECO:0000256" key="4">
    <source>
        <dbReference type="ARBA" id="ARBA00022989"/>
    </source>
</evidence>
<dbReference type="GO" id="GO:0005384">
    <property type="term" value="F:manganese ion transmembrane transporter activity"/>
    <property type="evidence" value="ECO:0007669"/>
    <property type="project" value="InterPro"/>
</dbReference>
<evidence type="ECO:0008006" key="10">
    <source>
        <dbReference type="Google" id="ProtNLM"/>
    </source>
</evidence>